<evidence type="ECO:0000313" key="3">
    <source>
        <dbReference type="Proteomes" id="UP000230423"/>
    </source>
</evidence>
<keyword evidence="3" id="KW-1185">Reference proteome</keyword>
<evidence type="ECO:0000313" key="2">
    <source>
        <dbReference type="EMBL" id="PIO69650.1"/>
    </source>
</evidence>
<dbReference type="Proteomes" id="UP000230423">
    <property type="component" value="Unassembled WGS sequence"/>
</dbReference>
<organism evidence="2 3">
    <name type="scientific">Teladorsagia circumcincta</name>
    <name type="common">Brown stomach worm</name>
    <name type="synonym">Ostertagia circumcincta</name>
    <dbReference type="NCBI Taxonomy" id="45464"/>
    <lineage>
        <taxon>Eukaryota</taxon>
        <taxon>Metazoa</taxon>
        <taxon>Ecdysozoa</taxon>
        <taxon>Nematoda</taxon>
        <taxon>Chromadorea</taxon>
        <taxon>Rhabditida</taxon>
        <taxon>Rhabditina</taxon>
        <taxon>Rhabditomorpha</taxon>
        <taxon>Strongyloidea</taxon>
        <taxon>Trichostrongylidae</taxon>
        <taxon>Teladorsagia</taxon>
    </lineage>
</organism>
<protein>
    <submittedName>
        <fullName evidence="2">Uncharacterized protein</fullName>
    </submittedName>
</protein>
<sequence>MGQATQCQAVEGGRGVTRNYDRGRHMEEDLAARHVGKLSLSSNDLRFTLLSCLCHDLIEERTHHRMKEIVLTTLSLWWRPSSDPPGCCTESRKMAANNQPASPDSGSLHKRDNSEVPKWIPPKLPPSYEAVVDVSTEKPIGTRFPMYHWWHEVSRIRTVDKCCV</sequence>
<name>A0A2G9UJG0_TELCI</name>
<accession>A0A2G9UJG0</accession>
<proteinExistence type="predicted"/>
<dbReference type="EMBL" id="KZ346572">
    <property type="protein sequence ID" value="PIO69650.1"/>
    <property type="molecule type" value="Genomic_DNA"/>
</dbReference>
<reference evidence="2 3" key="1">
    <citation type="submission" date="2015-09" db="EMBL/GenBank/DDBJ databases">
        <title>Draft genome of the parasitic nematode Teladorsagia circumcincta isolate WARC Sus (inbred).</title>
        <authorList>
            <person name="Mitreva M."/>
        </authorList>
    </citation>
    <scope>NUCLEOTIDE SEQUENCE [LARGE SCALE GENOMIC DNA]</scope>
    <source>
        <strain evidence="2 3">S</strain>
    </source>
</reference>
<feature type="compositionally biased region" description="Polar residues" evidence="1">
    <location>
        <begin position="96"/>
        <end position="105"/>
    </location>
</feature>
<feature type="region of interest" description="Disordered" evidence="1">
    <location>
        <begin position="88"/>
        <end position="119"/>
    </location>
</feature>
<gene>
    <name evidence="2" type="ORF">TELCIR_08521</name>
</gene>
<dbReference type="AlphaFoldDB" id="A0A2G9UJG0"/>
<dbReference type="OrthoDB" id="5836486at2759"/>
<evidence type="ECO:0000256" key="1">
    <source>
        <dbReference type="SAM" id="MobiDB-lite"/>
    </source>
</evidence>